<comment type="caution">
    <text evidence="2">The sequence shown here is derived from an EMBL/GenBank/DDBJ whole genome shotgun (WGS) entry which is preliminary data.</text>
</comment>
<dbReference type="PROSITE" id="PS50022">
    <property type="entry name" value="FA58C_3"/>
    <property type="match status" value="11"/>
</dbReference>
<organism evidence="2 3">
    <name type="scientific">Pocillopora damicornis</name>
    <name type="common">Cauliflower coral</name>
    <name type="synonym">Millepora damicornis</name>
    <dbReference type="NCBI Taxonomy" id="46731"/>
    <lineage>
        <taxon>Eukaryota</taxon>
        <taxon>Metazoa</taxon>
        <taxon>Cnidaria</taxon>
        <taxon>Anthozoa</taxon>
        <taxon>Hexacorallia</taxon>
        <taxon>Scleractinia</taxon>
        <taxon>Astrocoeniina</taxon>
        <taxon>Pocilloporidae</taxon>
        <taxon>Pocillopora</taxon>
    </lineage>
</organism>
<evidence type="ECO:0000313" key="2">
    <source>
        <dbReference type="EMBL" id="RMX55016.1"/>
    </source>
</evidence>
<reference evidence="2 3" key="1">
    <citation type="journal article" date="2018" name="Sci. Rep.">
        <title>Comparative analysis of the Pocillopora damicornis genome highlights role of immune system in coral evolution.</title>
        <authorList>
            <person name="Cunning R."/>
            <person name="Bay R.A."/>
            <person name="Gillette P."/>
            <person name="Baker A.C."/>
            <person name="Traylor-Knowles N."/>
        </authorList>
    </citation>
    <scope>NUCLEOTIDE SEQUENCE [LARGE SCALE GENOMIC DNA]</scope>
    <source>
        <strain evidence="2">RSMAS</strain>
        <tissue evidence="2">Whole animal</tissue>
    </source>
</reference>
<feature type="domain" description="F5/8 type C" evidence="1">
    <location>
        <begin position="762"/>
        <end position="967"/>
    </location>
</feature>
<dbReference type="CDD" id="cd00057">
    <property type="entry name" value="FA58C"/>
    <property type="match status" value="9"/>
</dbReference>
<feature type="domain" description="F5/8 type C" evidence="1">
    <location>
        <begin position="457"/>
        <end position="601"/>
    </location>
</feature>
<dbReference type="SUPFAM" id="SSF49785">
    <property type="entry name" value="Galactose-binding domain-like"/>
    <property type="match status" value="13"/>
</dbReference>
<feature type="domain" description="F5/8 type C" evidence="1">
    <location>
        <begin position="1120"/>
        <end position="1274"/>
    </location>
</feature>
<protein>
    <recommendedName>
        <fullName evidence="1">F5/8 type C domain-containing protein</fullName>
    </recommendedName>
</protein>
<dbReference type="FunFam" id="2.60.120.260:FF:000016">
    <property type="entry name" value="Contactin-associated protein-like 4 isoform 1"/>
    <property type="match status" value="3"/>
</dbReference>
<dbReference type="EMBL" id="RCHS01001135">
    <property type="protein sequence ID" value="RMX55016.1"/>
    <property type="molecule type" value="Genomic_DNA"/>
</dbReference>
<sequence>MVTPDLVYATPSGTGDNHQNVVSNYVSTAYSEALGVENGSIIQDKYLTASHHKNSFEARKGRLHNLENAWSAYPRVGTFLEISVGRHLSIITAVATQGVKNEHDESWVLSYKLSYSLWGDEWMEYIDDGEVKVSQSIQNSKQKTKNKSIYVCQNPLGVESGDISNVQFTASSRAPVESDAWNGRLNNGKAWCAGNNDDKQYLQVDLGRILTVARVATQGHPDNLQWVTRYKVAYSMDGIFWRNALDESKSKTLSGNTDHSTVKEVPFYKHVTGRFVRFLPVEWNNAICMRVEVYGCEECAYPVGIERGVVPNEAFSASSWYDVDHEPWLARLYSREGEGAGCALKNDGTQYLQIDLAQIHIITGVATQGKYEISEWAIRFRAWVTNFSLSFTDDHMIWVNYTEDGVSPKVFDGNSQRNQVIRHTLLKRITSRHLRFLPVTWFGWTCMRVEVFGCRACSSALGMEDFHVPYESILVSSVQSGLYAARARIFNSYTWLRGYNDKNSFLQIGNGIDEYLFTAIATQGHLTMRSAVVKFQLSFSRDGLHWFYYRENGDIKMFISTSLVNTVAKHYLERAVTARFVRFWPKEWAGRPYLRVELYGCHVYSRSVDFSNLTSMANRYPYFYTYDGSVLKSWHGRLSIDDDSNNAPRSAWCAKNNDTNNNQFLQLDLKVTKVIQAIAVQSHSSEDKWVKSFTISSSLDGLFWKQYTDAGNLKVFDGNTHRRSLVKVDIKYNLRARYLRIHPKTWYNHPCLRLEVFAKEDCIDPLGMQSGQISDKDITASSALRVNYEPWLARLHSRLGEGGWCAGEFSGNINTTHVVTHHLKSPVIARYVRFRPMNWFQRICMRVEIYGCKACFQPLGMEDFSIPRRDKFILQIDLGHFKTVAAVATQGRYRGTHFVRIYRLAFSRLEGEWFYYKENGEVKEIHGNTNADGVALKILHYQVVARYVRFVVVEWVENVCLRVEIYGCEAWSDPLGIGSGLISKSKMTSSSNSGPGHEPWLAKLNTVFDKMGWCAAPSDSSPYLQIDMGRVVTLTHIAVAGKSGAGMVSEFKFSSSVDGGFWRIYTTVSGEKTFTAATDYSQALKFPIDLEMQAQFFRFLPKQWTDLPCMNVELYGFDECTRPLGLTEWIIPKDAMTASSSLGTNYAPWMGRLGSREGGGAWCAKSNDNMQYLQIDLGHVSEVRSLQIQGKEGVSRHPTLESAWVKNFTVSHSVDGITWTDHKDFGILKVFRGNSNPHESRTVSLEVSIIGRYFRIFPKSYHRHMCMRMELYGCQACENPLGMENYDIPDHALVTSGTYYDAIDARLNKLDIFLLPTEVDEYIQVDLGPGGKSVTAITVRGNFASSHIDWISKFVLNYSRNGCEFFSYMEDGTVKSYGIGNDPLLVSSSSASSSRLGHEPENAQNFTDTGSWCAEQENENENLQLDFGKTVVLTGIATRGHHSNDEYVSQYELEYSVDGAHWFTYTSAFRHEDIRTQLAANVDNASVRRIAFLYEIKARYFRVVAKVWHNGICLRLQVFGYKGCDEDLGMESSIVSNSSINASSHLGEGYEPWNARHNRHHGKGAWCAGQKAKDEFIQVQFTRIHVIARVSLQRKEKTSPGDTVGKAWVTKFVLAYSEDGVSWSEYSDGNGVTELTGNKVHVLANTVRAQFVRIVVKEWYHHICLRMEFYGCQACLEPLGLENFQIPDSSFSSSSYYRRPTRGRLGYYKMEMWVARHKNLDQFLQVDLGKRKTIAAISTQGNPNMEEDSRLREYYLQYSNDSSNWMDYIFEGQRKVFDGYKTQGAEISRKFLPQAIEARYIRLRAIQWYHYIGAKLEIYGCEARGRKENRHGS</sequence>
<feature type="domain" description="F5/8 type C" evidence="1">
    <location>
        <begin position="152"/>
        <end position="296"/>
    </location>
</feature>
<dbReference type="PANTHER" id="PTHR24543">
    <property type="entry name" value="MULTICOPPER OXIDASE-RELATED"/>
    <property type="match status" value="1"/>
</dbReference>
<feature type="domain" description="F5/8 type C" evidence="1">
    <location>
        <begin position="650"/>
        <end position="759"/>
    </location>
</feature>
<evidence type="ECO:0000259" key="1">
    <source>
        <dbReference type="PROSITE" id="PS50022"/>
    </source>
</evidence>
<feature type="domain" description="F5/8 type C" evidence="1">
    <location>
        <begin position="1372"/>
        <end position="1521"/>
    </location>
</feature>
<evidence type="ECO:0000313" key="3">
    <source>
        <dbReference type="Proteomes" id="UP000275408"/>
    </source>
</evidence>
<dbReference type="OrthoDB" id="6071166at2759"/>
<dbReference type="Gene3D" id="2.60.120.260">
    <property type="entry name" value="Galactose-binding domain-like"/>
    <property type="match status" value="14"/>
</dbReference>
<name>A0A3M6UMY0_POCDA</name>
<accession>A0A3M6UMY0</accession>
<dbReference type="PROSITE" id="PS01285">
    <property type="entry name" value="FA58C_1"/>
    <property type="match status" value="1"/>
</dbReference>
<dbReference type="Pfam" id="PF00754">
    <property type="entry name" value="F5_F8_type_C"/>
    <property type="match status" value="10"/>
</dbReference>
<proteinExistence type="predicted"/>
<dbReference type="PANTHER" id="PTHR24543:SF291">
    <property type="entry name" value="SMOKE ALARM, ISOFORM D"/>
    <property type="match status" value="1"/>
</dbReference>
<feature type="domain" description="F5/8 type C" evidence="1">
    <location>
        <begin position="1675"/>
        <end position="1821"/>
    </location>
</feature>
<dbReference type="SMART" id="SM00231">
    <property type="entry name" value="FA58C"/>
    <property type="match status" value="11"/>
</dbReference>
<dbReference type="InterPro" id="IPR000421">
    <property type="entry name" value="FA58C"/>
</dbReference>
<dbReference type="InterPro" id="IPR008979">
    <property type="entry name" value="Galactose-bd-like_sf"/>
</dbReference>
<dbReference type="Proteomes" id="UP000275408">
    <property type="component" value="Unassembled WGS sequence"/>
</dbReference>
<gene>
    <name evidence="2" type="ORF">pdam_00007250</name>
</gene>
<feature type="domain" description="F5/8 type C" evidence="1">
    <location>
        <begin position="968"/>
        <end position="1117"/>
    </location>
</feature>
<keyword evidence="3" id="KW-1185">Reference proteome</keyword>
<dbReference type="PROSITE" id="PS01286">
    <property type="entry name" value="FA58C_2"/>
    <property type="match status" value="5"/>
</dbReference>
<feature type="domain" description="F5/8 type C" evidence="1">
    <location>
        <begin position="1524"/>
        <end position="1672"/>
    </location>
</feature>
<feature type="domain" description="F5/8 type C" evidence="1">
    <location>
        <begin position="29"/>
        <end position="131"/>
    </location>
</feature>
<dbReference type="STRING" id="46731.A0A3M6UMY0"/>
<feature type="domain" description="F5/8 type C" evidence="1">
    <location>
        <begin position="299"/>
        <end position="454"/>
    </location>
</feature>